<evidence type="ECO:0000313" key="2">
    <source>
        <dbReference type="EMBL" id="RAR75346.1"/>
    </source>
</evidence>
<dbReference type="SUPFAM" id="SSF55729">
    <property type="entry name" value="Acyl-CoA N-acyltransferases (Nat)"/>
    <property type="match status" value="1"/>
</dbReference>
<dbReference type="InterPro" id="IPR016181">
    <property type="entry name" value="Acyl_CoA_acyltransferase"/>
</dbReference>
<proteinExistence type="predicted"/>
<accession>A0A328YZ50</accession>
<dbReference type="GO" id="GO:0008999">
    <property type="term" value="F:protein-N-terminal-alanine acetyltransferase activity"/>
    <property type="evidence" value="ECO:0007669"/>
    <property type="project" value="TreeGrafter"/>
</dbReference>
<dbReference type="Gene3D" id="3.40.630.30">
    <property type="match status" value="1"/>
</dbReference>
<dbReference type="InterPro" id="IPR051908">
    <property type="entry name" value="Ribosomal_N-acetyltransferase"/>
</dbReference>
<dbReference type="AlphaFoldDB" id="A0A328YZ50"/>
<organism evidence="2 3">
    <name type="scientific">Flavobacterium aciduliphilum</name>
    <dbReference type="NCBI Taxonomy" id="1101402"/>
    <lineage>
        <taxon>Bacteria</taxon>
        <taxon>Pseudomonadati</taxon>
        <taxon>Bacteroidota</taxon>
        <taxon>Flavobacteriia</taxon>
        <taxon>Flavobacteriales</taxon>
        <taxon>Flavobacteriaceae</taxon>
        <taxon>Flavobacterium</taxon>
    </lineage>
</organism>
<dbReference type="InterPro" id="IPR000182">
    <property type="entry name" value="GNAT_dom"/>
</dbReference>
<sequence length="182" mass="21402">MNHIIVETERLWLKSITPAIINELFQTQTKDAIKAYLGLDDLGYDHYKDIYEKGVETHRLSIFVFLLVDKETDLPIGECGFHTWNATHRRAEVFYNMRNEAFKQKGLMREALKEVLAYGFTELNLHRVQALIAAENQPSLKLLQRYGFSFEGTMREDYLVEGKNEDSECYSLLKWEWENSKK</sequence>
<name>A0A328YZ50_9FLAO</name>
<protein>
    <submittedName>
        <fullName evidence="2">Ribosomal-protein-alanine N-acetyltransferase</fullName>
    </submittedName>
</protein>
<dbReference type="OrthoDB" id="9811523at2"/>
<dbReference type="GO" id="GO:0005737">
    <property type="term" value="C:cytoplasm"/>
    <property type="evidence" value="ECO:0007669"/>
    <property type="project" value="TreeGrafter"/>
</dbReference>
<keyword evidence="2" id="KW-0808">Transferase</keyword>
<keyword evidence="3" id="KW-1185">Reference proteome</keyword>
<reference evidence="2 3" key="1">
    <citation type="submission" date="2018-06" db="EMBL/GenBank/DDBJ databases">
        <title>Genomic Encyclopedia of Archaeal and Bacterial Type Strains, Phase II (KMG-II): from individual species to whole genera.</title>
        <authorList>
            <person name="Goeker M."/>
        </authorList>
    </citation>
    <scope>NUCLEOTIDE SEQUENCE [LARGE SCALE GENOMIC DNA]</scope>
    <source>
        <strain evidence="2 3">DSM 25663</strain>
    </source>
</reference>
<dbReference type="RefSeq" id="WP_112111730.1">
    <property type="nucleotide sequence ID" value="NZ_QLSZ01000001.1"/>
</dbReference>
<feature type="domain" description="N-acetyltransferase" evidence="1">
    <location>
        <begin position="19"/>
        <end position="166"/>
    </location>
</feature>
<evidence type="ECO:0000313" key="3">
    <source>
        <dbReference type="Proteomes" id="UP000248840"/>
    </source>
</evidence>
<dbReference type="PROSITE" id="PS51186">
    <property type="entry name" value="GNAT"/>
    <property type="match status" value="1"/>
</dbReference>
<dbReference type="Pfam" id="PF13302">
    <property type="entry name" value="Acetyltransf_3"/>
    <property type="match status" value="1"/>
</dbReference>
<dbReference type="GO" id="GO:1990189">
    <property type="term" value="F:protein N-terminal-serine acetyltransferase activity"/>
    <property type="evidence" value="ECO:0007669"/>
    <property type="project" value="TreeGrafter"/>
</dbReference>
<dbReference type="EMBL" id="QLSZ01000001">
    <property type="protein sequence ID" value="RAR75346.1"/>
    <property type="molecule type" value="Genomic_DNA"/>
</dbReference>
<evidence type="ECO:0000259" key="1">
    <source>
        <dbReference type="PROSITE" id="PS51186"/>
    </source>
</evidence>
<dbReference type="PANTHER" id="PTHR43441:SF11">
    <property type="entry name" value="RIBOSOMAL-PROTEIN-SERINE ACETYLTRANSFERASE"/>
    <property type="match status" value="1"/>
</dbReference>
<comment type="caution">
    <text evidence="2">The sequence shown here is derived from an EMBL/GenBank/DDBJ whole genome shotgun (WGS) entry which is preliminary data.</text>
</comment>
<dbReference type="Proteomes" id="UP000248840">
    <property type="component" value="Unassembled WGS sequence"/>
</dbReference>
<dbReference type="PANTHER" id="PTHR43441">
    <property type="entry name" value="RIBOSOMAL-PROTEIN-SERINE ACETYLTRANSFERASE"/>
    <property type="match status" value="1"/>
</dbReference>
<gene>
    <name evidence="2" type="ORF">CLV55_10141</name>
</gene>